<comment type="subcellular location">
    <subcellularLocation>
        <location evidence="4">Cell junction</location>
        <location evidence="4">Focal adhesion</location>
    </subcellularLocation>
    <subcellularLocation>
        <location evidence="3">Cytoplasm</location>
        <location evidence="3">Cytoskeleton</location>
    </subcellularLocation>
    <subcellularLocation>
        <location evidence="5">Cytoplasmic vesicle</location>
        <location evidence="5">Autophagosome</location>
    </subcellularLocation>
    <subcellularLocation>
        <location evidence="2">Mitochondrion</location>
    </subcellularLocation>
    <subcellularLocation>
        <location evidence="1">Nucleus</location>
    </subcellularLocation>
</comment>
<keyword evidence="17" id="KW-0968">Cytoplasmic vesicle</keyword>
<protein>
    <submittedName>
        <fullName evidence="22">Autophagy/beclin-1 regulator 1a</fullName>
    </submittedName>
</protein>
<keyword evidence="14" id="KW-0206">Cytoskeleton</keyword>
<dbReference type="InterPro" id="IPR052596">
    <property type="entry name" value="AMBRA1_autophagy"/>
</dbReference>
<dbReference type="GO" id="GO:0000423">
    <property type="term" value="P:mitophagy"/>
    <property type="evidence" value="ECO:0007669"/>
    <property type="project" value="TreeGrafter"/>
</dbReference>
<evidence type="ECO:0000256" key="11">
    <source>
        <dbReference type="ARBA" id="ARBA00022949"/>
    </source>
</evidence>
<evidence type="ECO:0000256" key="20">
    <source>
        <dbReference type="PROSITE-ProRule" id="PRU00221"/>
    </source>
</evidence>
<evidence type="ECO:0000256" key="10">
    <source>
        <dbReference type="ARBA" id="ARBA00022786"/>
    </source>
</evidence>
<feature type="region of interest" description="Disordered" evidence="21">
    <location>
        <begin position="708"/>
        <end position="743"/>
    </location>
</feature>
<dbReference type="GO" id="GO:0005776">
    <property type="term" value="C:autophagosome"/>
    <property type="evidence" value="ECO:0007669"/>
    <property type="project" value="UniProtKB-SubCell"/>
</dbReference>
<keyword evidence="8 20" id="KW-0853">WD repeat</keyword>
<keyword evidence="9" id="KW-0677">Repeat</keyword>
<feature type="compositionally biased region" description="Polar residues" evidence="21">
    <location>
        <begin position="362"/>
        <end position="371"/>
    </location>
</feature>
<dbReference type="GO" id="GO:0005634">
    <property type="term" value="C:nucleus"/>
    <property type="evidence" value="ECO:0007669"/>
    <property type="project" value="UniProtKB-SubCell"/>
</dbReference>
<dbReference type="PANTHER" id="PTHR22874">
    <property type="entry name" value="ACTIVATING MOLECULE IN BECN1-REGULATED AUTOPHAGY PROTEIN 1"/>
    <property type="match status" value="1"/>
</dbReference>
<sequence>MKVRQKNSVCILSSRERGPRGLSSHRILQQLVEEKTQRMKWQSQKVELPDSPRSTFLLAFSPDRSLMASTHVNHNIYITEVKTGKCVHSLVGHRRTPWCLTFHPSIPGLIASGCLDGEVRIWDLHGGSESWLTESNSAIASLAFHPTAQLLLIASNNELHLWDWSRKEPFTVVKTASETERVRLVRFDPLGHYILTAIVNPSNQQNDDDPEIPMDSVEMPHLRQRFFLQSQPVRRTPILHNFLHILTSRNSVPQSGGTFAASSDEASDSSGRYTVLRNRSRLPYHGCVQPLGIVCFCSRCSSTQVSSPPDEDPSDSASLEGQSHASTFSSARTEPRIPRFPVESHASNRPSAFSSVYGGGSNVRNISSSSGRRGVAGMAPIPPFRQQPPGREDGGRLPGADWIGCVLNGRGSSMTPPRTSASSSVLRQQGTSTQSPVYTSASGGWGLSHSSSSTSGTSSSRQRPPEEAGHSSPSFIRNVLQCNLNHYFMECEGMQDLVPPQEGNRQDQQTQEMLNNNMDPEQPGPSHHQPLYGGENPSRSHMNRCRVCHNLFTYNQGTRRWERTGQPTSAERNAAWQPTSPALHSVAPVSHTDHDLLERRPMEPTAGQQEEQTIGLVFNQETGQLEHVYRQSATSHSTNVSQEALNQEMPEDTPDDDYLRRRLLESSMMSLSRYDVSGSQDHPIYPDPARLSPAAYYAQRMIQYLSRRDSVRQRSLRPPSRPRPLSSNPSSLSPGPAPSMDNNEVDFEEFDRHRAPRNARMSAPSLGRFVPRRFLLPEFLPYAGIFHERGQPGLATHSSVNRVLAGAVIGDGQSAVASNIANTTYRLQWWDFTKFDLPEISNASVNVLVPNCKIYNDASCDISADGQLLAVFIPSSQRGFPDEGILAVYSLAPHNLGEMLYSKRFGPNAISVSLSPMGRYVMVGLASRRILLHQITDHMVAQVFRLQQPHGGETSMRRVFDVVYPMAPDQRRHISINSARWLPEPGLGLAYGTNKGDLVICRPVDIHSDGNGTSEHSERMFTINNGGGVGNSSSRGGDRARNSRTDWRSRGEMGLMNVIGLQPRHLAPTVTSQGTQTQTLQLQNAETQTDHELPDELQQPSTSQGHSTHTHTHTHTILEQVGLFTLYYFLRNSVVFLSLSFSGQTEYVSHIQRLMGEGGMTAVVQREQSTTIASMGSFGNNIIVSHHIHRGSQTGADAQSRTGLSPTPGPSSRAHETLAGAAGSYSHVLTSTLGLHTDTVQSTSTDIDLAPLEEQERLHTSLLSWEFTPLFSSAQDTNGPSASMETDNVLEGDELQDFESPPPSLLSSSPSLSPVNNSTYSNSDSSYHGEEYGR</sequence>
<dbReference type="GO" id="GO:1990756">
    <property type="term" value="F:ubiquitin-like ligase-substrate adaptor activity"/>
    <property type="evidence" value="ECO:0007669"/>
    <property type="project" value="TreeGrafter"/>
</dbReference>
<dbReference type="InterPro" id="IPR001680">
    <property type="entry name" value="WD40_rpt"/>
</dbReference>
<evidence type="ECO:0000256" key="7">
    <source>
        <dbReference type="ARBA" id="ARBA00022490"/>
    </source>
</evidence>
<dbReference type="GO" id="GO:0007626">
    <property type="term" value="P:locomotory behavior"/>
    <property type="evidence" value="ECO:0007669"/>
    <property type="project" value="UniProtKB-ARBA"/>
</dbReference>
<comment type="similarity">
    <text evidence="18">Belongs to the WD repeat AMBRA1 family.</text>
</comment>
<keyword evidence="13" id="KW-0496">Mitochondrion</keyword>
<evidence type="ECO:0000256" key="4">
    <source>
        <dbReference type="ARBA" id="ARBA00004246"/>
    </source>
</evidence>
<dbReference type="Ensembl" id="ENSCCRT00010020196.1">
    <property type="protein sequence ID" value="ENSCCRP00010018505.1"/>
    <property type="gene ID" value="ENSCCRG00010007883.1"/>
</dbReference>
<feature type="compositionally biased region" description="Polar residues" evidence="21">
    <location>
        <begin position="410"/>
        <end position="439"/>
    </location>
</feature>
<keyword evidence="11" id="KW-0965">Cell junction</keyword>
<evidence type="ECO:0000256" key="6">
    <source>
        <dbReference type="ARBA" id="ARBA00004906"/>
    </source>
</evidence>
<evidence type="ECO:0000256" key="21">
    <source>
        <dbReference type="SAM" id="MobiDB-lite"/>
    </source>
</evidence>
<feature type="region of interest" description="Disordered" evidence="21">
    <location>
        <begin position="1274"/>
        <end position="1334"/>
    </location>
</feature>
<dbReference type="SMART" id="SM00320">
    <property type="entry name" value="WD40"/>
    <property type="match status" value="3"/>
</dbReference>
<keyword evidence="23" id="KW-1185">Reference proteome</keyword>
<evidence type="ECO:0000256" key="14">
    <source>
        <dbReference type="ARBA" id="ARBA00023212"/>
    </source>
</evidence>
<keyword evidence="12" id="KW-0072">Autophagy</keyword>
<keyword evidence="7" id="KW-0963">Cytoplasm</keyword>
<feature type="region of interest" description="Disordered" evidence="21">
    <location>
        <begin position="630"/>
        <end position="656"/>
    </location>
</feature>
<dbReference type="Proteomes" id="UP000694427">
    <property type="component" value="Unplaced"/>
</dbReference>
<evidence type="ECO:0000256" key="9">
    <source>
        <dbReference type="ARBA" id="ARBA00022737"/>
    </source>
</evidence>
<dbReference type="GO" id="GO:0005739">
    <property type="term" value="C:mitochondrion"/>
    <property type="evidence" value="ECO:0007669"/>
    <property type="project" value="UniProtKB-SubCell"/>
</dbReference>
<evidence type="ECO:0000313" key="22">
    <source>
        <dbReference type="Ensembl" id="ENSCCRP00010018505.1"/>
    </source>
</evidence>
<evidence type="ECO:0000256" key="18">
    <source>
        <dbReference type="ARBA" id="ARBA00061691"/>
    </source>
</evidence>
<dbReference type="InterPro" id="IPR019775">
    <property type="entry name" value="WD40_repeat_CS"/>
</dbReference>
<dbReference type="PROSITE" id="PS00678">
    <property type="entry name" value="WD_REPEATS_1"/>
    <property type="match status" value="1"/>
</dbReference>
<evidence type="ECO:0000256" key="12">
    <source>
        <dbReference type="ARBA" id="ARBA00023006"/>
    </source>
</evidence>
<comment type="pathway">
    <text evidence="6">Protein modification; protein ubiquitination.</text>
</comment>
<feature type="region of interest" description="Disordered" evidence="21">
    <location>
        <begin position="515"/>
        <end position="535"/>
    </location>
</feature>
<feature type="compositionally biased region" description="Low complexity" evidence="21">
    <location>
        <begin position="723"/>
        <end position="734"/>
    </location>
</feature>
<dbReference type="Gene3D" id="2.130.10.10">
    <property type="entry name" value="YVTN repeat-like/Quinoprotein amine dehydrogenase"/>
    <property type="match status" value="1"/>
</dbReference>
<dbReference type="GO" id="GO:0000045">
    <property type="term" value="P:autophagosome assembly"/>
    <property type="evidence" value="ECO:0007669"/>
    <property type="project" value="TreeGrafter"/>
</dbReference>
<feature type="repeat" description="WD" evidence="20">
    <location>
        <begin position="90"/>
        <end position="124"/>
    </location>
</feature>
<dbReference type="Pfam" id="PF00400">
    <property type="entry name" value="WD40"/>
    <property type="match status" value="2"/>
</dbReference>
<evidence type="ECO:0000256" key="3">
    <source>
        <dbReference type="ARBA" id="ARBA00004245"/>
    </source>
</evidence>
<dbReference type="FunFam" id="2.130.10.10:FF:000361">
    <property type="entry name" value="Activating molecule in beclin-1-regulated autophagy"/>
    <property type="match status" value="1"/>
</dbReference>
<feature type="compositionally biased region" description="Low complexity" evidence="21">
    <location>
        <begin position="447"/>
        <end position="460"/>
    </location>
</feature>
<keyword evidence="10" id="KW-0833">Ubl conjugation pathway</keyword>
<evidence type="ECO:0000256" key="15">
    <source>
        <dbReference type="ARBA" id="ARBA00023242"/>
    </source>
</evidence>
<evidence type="ECO:0000256" key="13">
    <source>
        <dbReference type="ARBA" id="ARBA00023128"/>
    </source>
</evidence>
<feature type="region of interest" description="Disordered" evidence="21">
    <location>
        <begin position="1190"/>
        <end position="1215"/>
    </location>
</feature>
<dbReference type="GO" id="GO:0005856">
    <property type="term" value="C:cytoskeleton"/>
    <property type="evidence" value="ECO:0007669"/>
    <property type="project" value="UniProtKB-SubCell"/>
</dbReference>
<feature type="compositionally biased region" description="Polar residues" evidence="21">
    <location>
        <begin position="345"/>
        <end position="354"/>
    </location>
</feature>
<evidence type="ECO:0000256" key="19">
    <source>
        <dbReference type="ARBA" id="ARBA00062236"/>
    </source>
</evidence>
<reference evidence="22" key="2">
    <citation type="submission" date="2025-09" db="UniProtKB">
        <authorList>
            <consortium name="Ensembl"/>
        </authorList>
    </citation>
    <scope>IDENTIFICATION</scope>
</reference>
<feature type="compositionally biased region" description="Basic and acidic residues" evidence="21">
    <location>
        <begin position="1036"/>
        <end position="1046"/>
    </location>
</feature>
<evidence type="ECO:0000256" key="8">
    <source>
        <dbReference type="ARBA" id="ARBA00022574"/>
    </source>
</evidence>
<feature type="compositionally biased region" description="Low complexity" evidence="21">
    <location>
        <begin position="1305"/>
        <end position="1326"/>
    </location>
</feature>
<dbReference type="InterPro" id="IPR036322">
    <property type="entry name" value="WD40_repeat_dom_sf"/>
</dbReference>
<evidence type="ECO:0000256" key="16">
    <source>
        <dbReference type="ARBA" id="ARBA00023306"/>
    </source>
</evidence>
<feature type="region of interest" description="Disordered" evidence="21">
    <location>
        <begin position="1024"/>
        <end position="1046"/>
    </location>
</feature>
<keyword evidence="16" id="KW-0131">Cell cycle</keyword>
<dbReference type="GO" id="GO:0005925">
    <property type="term" value="C:focal adhesion"/>
    <property type="evidence" value="ECO:0007669"/>
    <property type="project" value="UniProtKB-SubCell"/>
</dbReference>
<dbReference type="GO" id="GO:0008406">
    <property type="term" value="P:gonad development"/>
    <property type="evidence" value="ECO:0007669"/>
    <property type="project" value="UniProtKB-ARBA"/>
</dbReference>
<comment type="subunit">
    <text evidence="19">Component of the DCX(AMBRA1) E3 ubiquitin ligase complex.</text>
</comment>
<feature type="compositionally biased region" description="Polar residues" evidence="21">
    <location>
        <begin position="319"/>
        <end position="332"/>
    </location>
</feature>
<dbReference type="GO" id="GO:0031410">
    <property type="term" value="C:cytoplasmic vesicle"/>
    <property type="evidence" value="ECO:0007669"/>
    <property type="project" value="UniProtKB-KW"/>
</dbReference>
<feature type="region of interest" description="Disordered" evidence="21">
    <location>
        <begin position="304"/>
        <end position="473"/>
    </location>
</feature>
<feature type="compositionally biased region" description="Polar residues" evidence="21">
    <location>
        <begin position="1191"/>
        <end position="1205"/>
    </location>
</feature>
<evidence type="ECO:0000256" key="17">
    <source>
        <dbReference type="ARBA" id="ARBA00023329"/>
    </source>
</evidence>
<accession>A0A8C1IJE0</accession>
<dbReference type="SUPFAM" id="SSF50978">
    <property type="entry name" value="WD40 repeat-like"/>
    <property type="match status" value="1"/>
</dbReference>
<name>A0A8C1IJE0_CYPCA</name>
<dbReference type="PROSITE" id="PS50082">
    <property type="entry name" value="WD_REPEATS_2"/>
    <property type="match status" value="1"/>
</dbReference>
<dbReference type="PROSITE" id="PS50294">
    <property type="entry name" value="WD_REPEATS_REGION"/>
    <property type="match status" value="1"/>
</dbReference>
<feature type="region of interest" description="Disordered" evidence="21">
    <location>
        <begin position="1085"/>
        <end position="1113"/>
    </location>
</feature>
<feature type="compositionally biased region" description="Polar residues" evidence="21">
    <location>
        <begin position="631"/>
        <end position="645"/>
    </location>
</feature>
<evidence type="ECO:0000256" key="2">
    <source>
        <dbReference type="ARBA" id="ARBA00004173"/>
    </source>
</evidence>
<dbReference type="PANTHER" id="PTHR22874:SF1">
    <property type="entry name" value="ACTIVATING MOLECULE IN BECN1-REGULATED AUTOPHAGY PROTEIN 1"/>
    <property type="match status" value="1"/>
</dbReference>
<feature type="compositionally biased region" description="Polar residues" evidence="21">
    <location>
        <begin position="1274"/>
        <end position="1286"/>
    </location>
</feature>
<organism evidence="22 23">
    <name type="scientific">Cyprinus carpio</name>
    <name type="common">Common carp</name>
    <dbReference type="NCBI Taxonomy" id="7962"/>
    <lineage>
        <taxon>Eukaryota</taxon>
        <taxon>Metazoa</taxon>
        <taxon>Chordata</taxon>
        <taxon>Craniata</taxon>
        <taxon>Vertebrata</taxon>
        <taxon>Euteleostomi</taxon>
        <taxon>Actinopterygii</taxon>
        <taxon>Neopterygii</taxon>
        <taxon>Teleostei</taxon>
        <taxon>Ostariophysi</taxon>
        <taxon>Cypriniformes</taxon>
        <taxon>Cyprinidae</taxon>
        <taxon>Cyprininae</taxon>
        <taxon>Cyprinus</taxon>
    </lineage>
</organism>
<dbReference type="InterPro" id="IPR015943">
    <property type="entry name" value="WD40/YVTN_repeat-like_dom_sf"/>
</dbReference>
<evidence type="ECO:0000256" key="5">
    <source>
        <dbReference type="ARBA" id="ARBA00004419"/>
    </source>
</evidence>
<proteinExistence type="inferred from homology"/>
<feature type="compositionally biased region" description="Acidic residues" evidence="21">
    <location>
        <begin position="1288"/>
        <end position="1297"/>
    </location>
</feature>
<dbReference type="GO" id="GO:0080008">
    <property type="term" value="C:Cul4-RING E3 ubiquitin ligase complex"/>
    <property type="evidence" value="ECO:0007669"/>
    <property type="project" value="TreeGrafter"/>
</dbReference>
<keyword evidence="15" id="KW-0539">Nucleus</keyword>
<dbReference type="GO" id="GO:0043009">
    <property type="term" value="P:chordate embryonic development"/>
    <property type="evidence" value="ECO:0007669"/>
    <property type="project" value="UniProtKB-ARBA"/>
</dbReference>
<evidence type="ECO:0000256" key="1">
    <source>
        <dbReference type="ARBA" id="ARBA00004123"/>
    </source>
</evidence>
<reference evidence="22" key="1">
    <citation type="submission" date="2025-08" db="UniProtKB">
        <authorList>
            <consortium name="Ensembl"/>
        </authorList>
    </citation>
    <scope>IDENTIFICATION</scope>
</reference>
<dbReference type="GO" id="GO:0048741">
    <property type="term" value="P:skeletal muscle fiber development"/>
    <property type="evidence" value="ECO:0007669"/>
    <property type="project" value="UniProtKB-ARBA"/>
</dbReference>
<evidence type="ECO:0000313" key="23">
    <source>
        <dbReference type="Proteomes" id="UP000694427"/>
    </source>
</evidence>